<dbReference type="InterPro" id="IPR029000">
    <property type="entry name" value="Cyclophilin-like_dom_sf"/>
</dbReference>
<evidence type="ECO:0000259" key="2">
    <source>
        <dbReference type="PROSITE" id="PS51670"/>
    </source>
</evidence>
<feature type="non-terminal residue" evidence="3">
    <location>
        <position position="423"/>
    </location>
</feature>
<dbReference type="AlphaFoldDB" id="A0A061RIB4"/>
<gene>
    <name evidence="3" type="ORF">TSPGSL018_4209</name>
</gene>
<feature type="domain" description="ShKT" evidence="2">
    <location>
        <begin position="50"/>
        <end position="84"/>
    </location>
</feature>
<dbReference type="Pfam" id="PF01549">
    <property type="entry name" value="ShK"/>
    <property type="match status" value="1"/>
</dbReference>
<dbReference type="SMART" id="SM00254">
    <property type="entry name" value="ShKT"/>
    <property type="match status" value="1"/>
</dbReference>
<feature type="compositionally biased region" description="Basic and acidic residues" evidence="1">
    <location>
        <begin position="354"/>
        <end position="369"/>
    </location>
</feature>
<dbReference type="PANTHER" id="PTHR46873:SF1">
    <property type="entry name" value="EXPRESSED PROTEIN"/>
    <property type="match status" value="1"/>
</dbReference>
<organism evidence="3">
    <name type="scientific">Tetraselmis sp. GSL018</name>
    <dbReference type="NCBI Taxonomy" id="582737"/>
    <lineage>
        <taxon>Eukaryota</taxon>
        <taxon>Viridiplantae</taxon>
        <taxon>Chlorophyta</taxon>
        <taxon>core chlorophytes</taxon>
        <taxon>Chlorodendrophyceae</taxon>
        <taxon>Chlorodendrales</taxon>
        <taxon>Chlorodendraceae</taxon>
        <taxon>Tetraselmis</taxon>
    </lineage>
</organism>
<dbReference type="SUPFAM" id="SSF50891">
    <property type="entry name" value="Cyclophilin-like"/>
    <property type="match status" value="1"/>
</dbReference>
<dbReference type="Gene3D" id="2.40.100.10">
    <property type="entry name" value="Cyclophilin-like"/>
    <property type="match status" value="1"/>
</dbReference>
<feature type="region of interest" description="Disordered" evidence="1">
    <location>
        <begin position="309"/>
        <end position="423"/>
    </location>
</feature>
<dbReference type="PANTHER" id="PTHR46873">
    <property type="entry name" value="EXPRESSED PROTEIN"/>
    <property type="match status" value="1"/>
</dbReference>
<accession>A0A061RIB4</accession>
<evidence type="ECO:0000256" key="1">
    <source>
        <dbReference type="SAM" id="MobiDB-lite"/>
    </source>
</evidence>
<proteinExistence type="predicted"/>
<dbReference type="EMBL" id="GBEZ01015787">
    <property type="protein sequence ID" value="JAC70405.1"/>
    <property type="molecule type" value="Transcribed_RNA"/>
</dbReference>
<feature type="compositionally biased region" description="Gly residues" evidence="1">
    <location>
        <begin position="334"/>
        <end position="350"/>
    </location>
</feature>
<reference evidence="3" key="1">
    <citation type="submission" date="2014-05" db="EMBL/GenBank/DDBJ databases">
        <title>The transcriptome of the halophilic microalga Tetraselmis sp. GSL018 isolated from the Great Salt Lake, Utah.</title>
        <authorList>
            <person name="Jinkerson R.E."/>
            <person name="D'Adamo S."/>
            <person name="Posewitz M.C."/>
        </authorList>
    </citation>
    <scope>NUCLEOTIDE SEQUENCE</scope>
    <source>
        <strain evidence="3">GSL018</strain>
    </source>
</reference>
<dbReference type="InterPro" id="IPR003582">
    <property type="entry name" value="ShKT_dom"/>
</dbReference>
<dbReference type="PROSITE" id="PS51670">
    <property type="entry name" value="SHKT"/>
    <property type="match status" value="1"/>
</dbReference>
<sequence length="423" mass="45216">MLTRSQRRPLSDRLAAAVSLLFISGLLALSDDQLQGLGLRSGPPLPMRFCADSSNYCREWAMRSECDRNPSYMMRACPLSCGRCRPMSRSLVDEEDHELRLHTDYGTMTVKLYRNVAPVTTKKILAGAQLGPDGCQACYFYRAESNPLAARSLSGGGFLIGHVGAISDTPPIEGNLQLRRGHVAFIPNTREILVALRSHPEFGMSHTVFGELDTASLAVALVIAQLPVKEVRHPIYGVPNLLLVEPVAFSLDWYRPGGPTTEDKREGERLVRKLTRRLGLPLSEVEQLVGSMGFLSRLGVNVSEMLQQQGVEARQQRPRRAEEAARNATLKAAGGAGANVGRNGGAGGNVTGAARERPPAGPRPLKEETAAQPHRAPAFGSGGAPSPPARQDRPAPEDGTSPPTAEASAARSEVGSAAGGKAP</sequence>
<protein>
    <recommendedName>
        <fullName evidence="2">ShKT domain-containing protein</fullName>
    </recommendedName>
</protein>
<evidence type="ECO:0000313" key="3">
    <source>
        <dbReference type="EMBL" id="JAC70405.1"/>
    </source>
</evidence>
<name>A0A061RIB4_9CHLO</name>